<dbReference type="AlphaFoldDB" id="A0A1M6S0U1"/>
<evidence type="ECO:0000259" key="9">
    <source>
        <dbReference type="Pfam" id="PF12320"/>
    </source>
</evidence>
<comment type="subunit">
    <text evidence="2 7">Heterodimer of SbcC and SbcD.</text>
</comment>
<dbReference type="NCBIfam" id="TIGR00619">
    <property type="entry name" value="sbcd"/>
    <property type="match status" value="1"/>
</dbReference>
<evidence type="ECO:0000256" key="7">
    <source>
        <dbReference type="RuleBase" id="RU363069"/>
    </source>
</evidence>
<evidence type="ECO:0000256" key="6">
    <source>
        <dbReference type="ARBA" id="ARBA00022839"/>
    </source>
</evidence>
<gene>
    <name evidence="7" type="primary">sbcD</name>
    <name evidence="10" type="ORF">SAMN05216582_10349</name>
</gene>
<evidence type="ECO:0000256" key="5">
    <source>
        <dbReference type="ARBA" id="ARBA00022801"/>
    </source>
</evidence>
<dbReference type="GO" id="GO:0008408">
    <property type="term" value="F:3'-5' exonuclease activity"/>
    <property type="evidence" value="ECO:0007669"/>
    <property type="project" value="InterPro"/>
</dbReference>
<evidence type="ECO:0000313" key="10">
    <source>
        <dbReference type="EMBL" id="SHK38270.1"/>
    </source>
</evidence>
<evidence type="ECO:0000256" key="4">
    <source>
        <dbReference type="ARBA" id="ARBA00022722"/>
    </source>
</evidence>
<dbReference type="GO" id="GO:0004519">
    <property type="term" value="F:endonuclease activity"/>
    <property type="evidence" value="ECO:0007669"/>
    <property type="project" value="UniProtKB-KW"/>
</dbReference>
<comment type="function">
    <text evidence="7">SbcCD cleaves DNA hairpin structures. These structures can inhibit DNA replication and are intermediates in certain DNA recombination reactions. The complex acts as a 3'-&gt;5' double strand exonuclease that can open hairpins. It also has a 5' single-strand endonuclease activity.</text>
</comment>
<dbReference type="PANTHER" id="PTHR30337:SF0">
    <property type="entry name" value="NUCLEASE SBCCD SUBUNIT D"/>
    <property type="match status" value="1"/>
</dbReference>
<dbReference type="Proteomes" id="UP000184263">
    <property type="component" value="Unassembled WGS sequence"/>
</dbReference>
<dbReference type="GO" id="GO:0006310">
    <property type="term" value="P:DNA recombination"/>
    <property type="evidence" value="ECO:0007669"/>
    <property type="project" value="UniProtKB-KW"/>
</dbReference>
<evidence type="ECO:0000313" key="11">
    <source>
        <dbReference type="Proteomes" id="UP000184263"/>
    </source>
</evidence>
<dbReference type="GO" id="GO:0006260">
    <property type="term" value="P:DNA replication"/>
    <property type="evidence" value="ECO:0007669"/>
    <property type="project" value="UniProtKB-KW"/>
</dbReference>
<dbReference type="InterPro" id="IPR004593">
    <property type="entry name" value="SbcD"/>
</dbReference>
<dbReference type="InterPro" id="IPR026843">
    <property type="entry name" value="SbcD_C"/>
</dbReference>
<dbReference type="InterPro" id="IPR029052">
    <property type="entry name" value="Metallo-depent_PP-like"/>
</dbReference>
<keyword evidence="7" id="KW-0235">DNA replication</keyword>
<dbReference type="EMBL" id="FRBC01000003">
    <property type="protein sequence ID" value="SHK38270.1"/>
    <property type="molecule type" value="Genomic_DNA"/>
</dbReference>
<keyword evidence="4 7" id="KW-0540">Nuclease</keyword>
<comment type="similarity">
    <text evidence="1 7">Belongs to the SbcD family.</text>
</comment>
<evidence type="ECO:0000256" key="1">
    <source>
        <dbReference type="ARBA" id="ARBA00010555"/>
    </source>
</evidence>
<feature type="domain" description="Nuclease SbcCD subunit D C-terminal" evidence="9">
    <location>
        <begin position="280"/>
        <end position="361"/>
    </location>
</feature>
<keyword evidence="7" id="KW-0233">DNA recombination</keyword>
<proteinExistence type="inferred from homology"/>
<evidence type="ECO:0000256" key="3">
    <source>
        <dbReference type="ARBA" id="ARBA00013365"/>
    </source>
</evidence>
<keyword evidence="5 7" id="KW-0378">Hydrolase</keyword>
<accession>A0A1M6S0U1</accession>
<dbReference type="Pfam" id="PF12320">
    <property type="entry name" value="SbcD_C"/>
    <property type="match status" value="1"/>
</dbReference>
<dbReference type="OrthoDB" id="9773856at2"/>
<organism evidence="10 11">
    <name type="scientific">Selenomonas ruminantium</name>
    <dbReference type="NCBI Taxonomy" id="971"/>
    <lineage>
        <taxon>Bacteria</taxon>
        <taxon>Bacillati</taxon>
        <taxon>Bacillota</taxon>
        <taxon>Negativicutes</taxon>
        <taxon>Selenomonadales</taxon>
        <taxon>Selenomonadaceae</taxon>
        <taxon>Selenomonas</taxon>
    </lineage>
</organism>
<protein>
    <recommendedName>
        <fullName evidence="3 7">Nuclease SbcCD subunit D</fullName>
    </recommendedName>
</protein>
<keyword evidence="7" id="KW-0255">Endonuclease</keyword>
<dbReference type="InterPro" id="IPR004843">
    <property type="entry name" value="Calcineurin-like_PHP"/>
</dbReference>
<feature type="domain" description="Calcineurin-like phosphoesterase" evidence="8">
    <location>
        <begin position="1"/>
        <end position="125"/>
    </location>
</feature>
<dbReference type="PANTHER" id="PTHR30337">
    <property type="entry name" value="COMPONENT OF ATP-DEPENDENT DSDNA EXONUCLEASE"/>
    <property type="match status" value="1"/>
</dbReference>
<dbReference type="Pfam" id="PF00149">
    <property type="entry name" value="Metallophos"/>
    <property type="match status" value="1"/>
</dbReference>
<dbReference type="RefSeq" id="WP_073088184.1">
    <property type="nucleotide sequence ID" value="NZ_FRBC01000003.1"/>
</dbReference>
<name>A0A1M6S0U1_SELRU</name>
<reference evidence="10 11" key="1">
    <citation type="submission" date="2016-11" db="EMBL/GenBank/DDBJ databases">
        <authorList>
            <person name="Jaros S."/>
            <person name="Januszkiewicz K."/>
            <person name="Wedrychowicz H."/>
        </authorList>
    </citation>
    <scope>NUCLEOTIDE SEQUENCE [LARGE SCALE GENOMIC DNA]</scope>
    <source>
        <strain evidence="10 11">HD4</strain>
    </source>
</reference>
<dbReference type="CDD" id="cd00840">
    <property type="entry name" value="MPP_Mre11_N"/>
    <property type="match status" value="1"/>
</dbReference>
<evidence type="ECO:0000259" key="8">
    <source>
        <dbReference type="Pfam" id="PF00149"/>
    </source>
</evidence>
<dbReference type="Gene3D" id="3.60.21.10">
    <property type="match status" value="1"/>
</dbReference>
<evidence type="ECO:0000256" key="2">
    <source>
        <dbReference type="ARBA" id="ARBA00011322"/>
    </source>
</evidence>
<sequence length="383" mass="42999">MKFFHLSDLHIGLKLINHDLREDLEYILQEIIRLAAERQPDAIVIAGDIYDKAVPSAEAVTLFDEFITQLSTAIPQAEIMLISGNHDSAPRVNVFRSLLARHHLHMIGLPPQTPDQYIAQVTLTDEYGPVNFYLLPFVKPSMVKAITGTDENGNNLSYDAALHALVARETIDTKQRNVLVSHQFYLSTNGNVEDILRSESEIITVGNIDAINGDILEQFDYAALGHIHKPQQLNGQECYRYCGTPLACSVSEAGQAKGIIEVELLEKGTVTTTLLPLHPLHPVRKLRDTLKNILSLPSTDYVSITLTDKEDLDVFDMQDRLREAFPNLLEIQREGQRQVNYGQNITAQDILSPFDLCKSFLGDMDSEEEQLLTDIINEVQQAR</sequence>
<keyword evidence="6 7" id="KW-0269">Exonuclease</keyword>
<dbReference type="InterPro" id="IPR050535">
    <property type="entry name" value="DNA_Repair-Maintenance_Comp"/>
</dbReference>
<dbReference type="InterPro" id="IPR041796">
    <property type="entry name" value="Mre11_N"/>
</dbReference>
<dbReference type="SUPFAM" id="SSF56300">
    <property type="entry name" value="Metallo-dependent phosphatases"/>
    <property type="match status" value="1"/>
</dbReference>